<reference evidence="4" key="1">
    <citation type="journal article" date="2021" name="Elife">
        <title>Highly contiguous assemblies of 101 drosophilid genomes.</title>
        <authorList>
            <person name="Kim B.Y."/>
            <person name="Wang J.R."/>
            <person name="Miller D.E."/>
            <person name="Barmina O."/>
            <person name="Delaney E."/>
            <person name="Thompson A."/>
            <person name="Comeault A.A."/>
            <person name="Peede D."/>
            <person name="D'Agostino E.R."/>
            <person name="Pelaez J."/>
            <person name="Aguilar J.M."/>
            <person name="Haji D."/>
            <person name="Matsunaga T."/>
            <person name="Armstrong E.E."/>
            <person name="Zych M."/>
            <person name="Ogawa Y."/>
            <person name="Stamenkovic-Radak M."/>
            <person name="Jelic M."/>
            <person name="Veselinovic M.S."/>
            <person name="Tanaskovic M."/>
            <person name="Eric P."/>
            <person name="Gao J.J."/>
            <person name="Katoh T.K."/>
            <person name="Toda M.J."/>
            <person name="Watabe H."/>
            <person name="Watada M."/>
            <person name="Davis J.S."/>
            <person name="Moyle L.C."/>
            <person name="Manoli G."/>
            <person name="Bertolini E."/>
            <person name="Kostal V."/>
            <person name="Hawley R.S."/>
            <person name="Takahashi A."/>
            <person name="Jones C.D."/>
            <person name="Price D.K."/>
            <person name="Whiteman N."/>
            <person name="Kopp A."/>
            <person name="Matute D.R."/>
            <person name="Petrov D.A."/>
        </authorList>
    </citation>
    <scope>NUCLEOTIDE SEQUENCE [LARGE SCALE GENOMIC DNA]</scope>
</reference>
<dbReference type="AlphaFoldDB" id="A0A6P4F6U1"/>
<keyword evidence="1" id="KW-0812">Transmembrane</keyword>
<feature type="signal peptide" evidence="2">
    <location>
        <begin position="1"/>
        <end position="24"/>
    </location>
</feature>
<proteinExistence type="predicted"/>
<gene>
    <name evidence="5" type="primary">LOC108046042</name>
    <name evidence="3" type="synonym">108046042</name>
</gene>
<feature type="transmembrane region" description="Helical" evidence="1">
    <location>
        <begin position="60"/>
        <end position="86"/>
    </location>
</feature>
<keyword evidence="2" id="KW-0732">Signal</keyword>
<keyword evidence="1" id="KW-0472">Membrane</keyword>
<dbReference type="RefSeq" id="XP_016981081.1">
    <property type="nucleotide sequence ID" value="XM_017125592.1"/>
</dbReference>
<dbReference type="EnsemblMetazoa" id="XM_017125592.2">
    <property type="protein sequence ID" value="XP_016981081.1"/>
    <property type="gene ID" value="LOC108046042"/>
</dbReference>
<sequence>MSHSAYLLCVLFLGASCLVFSASAARSYGKGYKTTTTTTTIAPPQTPKEYLDSQPGISTFGIIAIIFTVIVLCLIFYYGIICYPLLCRDEKKYRFMDVSSTITAATSRSIQSIENYPDQKHHHQLA</sequence>
<evidence type="ECO:0000313" key="3">
    <source>
        <dbReference type="EnsemblMetazoa" id="XP_016981081.1"/>
    </source>
</evidence>
<evidence type="ECO:0000313" key="4">
    <source>
        <dbReference type="Proteomes" id="UP001652680"/>
    </source>
</evidence>
<reference evidence="3" key="3">
    <citation type="submission" date="2025-05" db="UniProtKB">
        <authorList>
            <consortium name="EnsemblMetazoa"/>
        </authorList>
    </citation>
    <scope>IDENTIFICATION</scope>
</reference>
<dbReference type="Proteomes" id="UP001652680">
    <property type="component" value="Unassembled WGS sequence"/>
</dbReference>
<keyword evidence="1" id="KW-1133">Transmembrane helix</keyword>
<organism evidence="5">
    <name type="scientific">Drosophila rhopaloa</name>
    <name type="common">Fruit fly</name>
    <dbReference type="NCBI Taxonomy" id="1041015"/>
    <lineage>
        <taxon>Eukaryota</taxon>
        <taxon>Metazoa</taxon>
        <taxon>Ecdysozoa</taxon>
        <taxon>Arthropoda</taxon>
        <taxon>Hexapoda</taxon>
        <taxon>Insecta</taxon>
        <taxon>Pterygota</taxon>
        <taxon>Neoptera</taxon>
        <taxon>Endopterygota</taxon>
        <taxon>Diptera</taxon>
        <taxon>Brachycera</taxon>
        <taxon>Muscomorpha</taxon>
        <taxon>Ephydroidea</taxon>
        <taxon>Drosophilidae</taxon>
        <taxon>Drosophila</taxon>
        <taxon>Sophophora</taxon>
    </lineage>
</organism>
<evidence type="ECO:0000256" key="1">
    <source>
        <dbReference type="SAM" id="Phobius"/>
    </source>
</evidence>
<reference evidence="5" key="2">
    <citation type="submission" date="2025-04" db="UniProtKB">
        <authorList>
            <consortium name="RefSeq"/>
        </authorList>
    </citation>
    <scope>IDENTIFICATION</scope>
</reference>
<name>A0A6P4F6U1_DRORH</name>
<dbReference type="OrthoDB" id="8195786at2759"/>
<keyword evidence="4" id="KW-1185">Reference proteome</keyword>
<dbReference type="GeneID" id="108046042"/>
<protein>
    <submittedName>
        <fullName evidence="5">Uncharacterized protein LOC108046042</fullName>
    </submittedName>
</protein>
<evidence type="ECO:0000256" key="2">
    <source>
        <dbReference type="SAM" id="SignalP"/>
    </source>
</evidence>
<dbReference type="OMA" id="RSAYIAC"/>
<evidence type="ECO:0000313" key="5">
    <source>
        <dbReference type="RefSeq" id="XP_016981081.1"/>
    </source>
</evidence>
<feature type="chain" id="PRO_5027805445" evidence="2">
    <location>
        <begin position="25"/>
        <end position="126"/>
    </location>
</feature>
<accession>A0A6P4F6U1</accession>